<dbReference type="InParanoid" id="K1VUM5"/>
<evidence type="ECO:0000313" key="2">
    <source>
        <dbReference type="Proteomes" id="UP000006757"/>
    </source>
</evidence>
<gene>
    <name evidence="1" type="ORF">A1Q2_01537</name>
</gene>
<dbReference type="AlphaFoldDB" id="K1VUM5"/>
<sequence length="186" mass="19731">MSTSTASSPAPSTTSSVGPLSFRASVEDVALVWDSLAQLHAHDVTFDIVTSTLHIDGLAEEDLDPVIDSIHALIGHAEPVCEPASPPQRAWLRQPGTAHKEPRLPTMPFAVAISMAASSNSVGCMHRSACDSPYEQPPWQCWPLESLTSAMTNEHDHPCIAETSPPTAPVDLVRHACLGARPLSGA</sequence>
<comment type="caution">
    <text evidence="1">The sequence shown here is derived from an EMBL/GenBank/DDBJ whole genome shotgun (WGS) entry which is preliminary data.</text>
</comment>
<evidence type="ECO:0000313" key="1">
    <source>
        <dbReference type="EMBL" id="EKD04191.1"/>
    </source>
</evidence>
<keyword evidence="2" id="KW-1185">Reference proteome</keyword>
<accession>K1VUM5</accession>
<dbReference type="HOGENOM" id="CLU_1455372_0_0_1"/>
<dbReference type="Proteomes" id="UP000006757">
    <property type="component" value="Unassembled WGS sequence"/>
</dbReference>
<reference evidence="1 2" key="1">
    <citation type="journal article" date="2012" name="Eukaryot. Cell">
        <title>Genome sequence of the Trichosporon asahii environmental strain CBS 8904.</title>
        <authorList>
            <person name="Yang R.Y."/>
            <person name="Li H.T."/>
            <person name="Zhu H."/>
            <person name="Zhou G.P."/>
            <person name="Wang M."/>
            <person name="Wang L."/>
        </authorList>
    </citation>
    <scope>NUCLEOTIDE SEQUENCE [LARGE SCALE GENOMIC DNA]</scope>
    <source>
        <strain evidence="1 2">CBS 8904</strain>
    </source>
</reference>
<proteinExistence type="predicted"/>
<name>K1VUM5_TRIAC</name>
<organism evidence="1 2">
    <name type="scientific">Trichosporon asahii var. asahii (strain CBS 8904)</name>
    <name type="common">Yeast</name>
    <dbReference type="NCBI Taxonomy" id="1220162"/>
    <lineage>
        <taxon>Eukaryota</taxon>
        <taxon>Fungi</taxon>
        <taxon>Dikarya</taxon>
        <taxon>Basidiomycota</taxon>
        <taxon>Agaricomycotina</taxon>
        <taxon>Tremellomycetes</taxon>
        <taxon>Trichosporonales</taxon>
        <taxon>Trichosporonaceae</taxon>
        <taxon>Trichosporon</taxon>
    </lineage>
</organism>
<protein>
    <submittedName>
        <fullName evidence="1">Uncharacterized protein</fullName>
    </submittedName>
</protein>
<dbReference type="EMBL" id="AMBO01000233">
    <property type="protein sequence ID" value="EKD04191.1"/>
    <property type="molecule type" value="Genomic_DNA"/>
</dbReference>